<protein>
    <submittedName>
        <fullName evidence="12">Uncharacterized protein</fullName>
    </submittedName>
</protein>
<dbReference type="Gene3D" id="1.10.8.430">
    <property type="entry name" value="Helical domain of apoptotic protease-activating factors"/>
    <property type="match status" value="1"/>
</dbReference>
<dbReference type="InterPro" id="IPR038005">
    <property type="entry name" value="RX-like_CC"/>
</dbReference>
<keyword evidence="8" id="KW-0175">Coiled coil</keyword>
<dbReference type="Pfam" id="PF00931">
    <property type="entry name" value="NB-ARC"/>
    <property type="match status" value="1"/>
</dbReference>
<dbReference type="Proteomes" id="UP000824120">
    <property type="component" value="Chromosome 2"/>
</dbReference>
<dbReference type="SUPFAM" id="SSF52058">
    <property type="entry name" value="L domain-like"/>
    <property type="match status" value="1"/>
</dbReference>
<dbReference type="CDD" id="cd14798">
    <property type="entry name" value="RX-CC_like"/>
    <property type="match status" value="1"/>
</dbReference>
<dbReference type="Gene3D" id="3.80.10.10">
    <property type="entry name" value="Ribonuclease Inhibitor"/>
    <property type="match status" value="1"/>
</dbReference>
<dbReference type="FunFam" id="3.40.50.300:FF:001091">
    <property type="entry name" value="Probable disease resistance protein At1g61300"/>
    <property type="match status" value="1"/>
</dbReference>
<dbReference type="InterPro" id="IPR032675">
    <property type="entry name" value="LRR_dom_sf"/>
</dbReference>
<sequence length="1320" mass="153187">MEIPKSDCKFLSWFHLLDPKSIFDILVFLLNLSIHTLSHFTAIYNNSSLLLLFRIGNTKIRLQISKLVSLVNLNFLLIYMEMGHNDIEDMLDHLKRIKSRDDSNSVKIDQIDILEVELRFLRTFIKYNHVLLPDSLDSIKNKSKLITEMIHCVFGGIPYGSKTNFNVESLVLQLLEFIEGNTGFIRYNNELNDSYLSEYMDCLGNFLNDVLKYLGLHMSYPYLTDEHILKLKRSSKQVQIIQKKMRFLRYLYVTEIKGYVDHEKLEGLVTRIQFMADNVGQFCYALWVYKDKNDTDSDSNEVDIDEDEDEDDLWYKPPYVLSLIVLVELQIKKIFLGELKTSKFTQARTFKDKTLPKGFSHHLHSMLVNLRNKKLENFPNNVSAQNIDVAIEFLSFFLVDVSNSVFYGKKLNEVLEKVGAIAGNILYVIQKLLSSSINKDDTSKVDVCSIHVLEKTKDLVERYYKSLKFTSSQFPTVCGLSFLDSLLRKLNKKLKSESGLDFMIKTRSGIIEKELSSLISILEKELSSLSSIIRDVAKVHHEHEILKDLQSRTINLAYEAEVAIDSVLSQCNAFWHIFCSLPTIVKEIKHIRAEVSKMWSEDLAYKSCYVVDPSNHLPTQRNNLVNDEEIVGFEDEAEKIVQYLIRGTNELNVIPIVGMGGQGKTTIARKVYKSDMIVFHFDRLAWCCISQTYNQIDLLKQIYHQVPSYEDNVCKDDELADMLRKRLMGRRYLIVLDDMWSVKAWDDLRFSFPNDENRSRIIVTTRLEKVARQIKHHSEPHFLPFLTPEESCELLWKKVFQNEGPRPELYNVSLAVAERCKGLPLVIVLVAGIIKRKKTEASWWHEVKNSLLSYLGESEEYSFSTMQLSYDNLPEYLKPCLLYMGMFQEDARIPVSKLIRLWIAEGLVQKIESGRLEEAAEGYLMDLISSNVVMISKRRYSGKVIYCQVHDIVLHFCLERSREEKFMLAVKRNRSQFKPSDWKENRLSFKSTCDISKYDQLGYRTQKPFDQHLRSLIIINDLHWNPFPQISKLGLLKVLDLSSNRVDHLSLATLNPLIHLKYLSVSIFKFDFHPESHMCHLETIIVKGNGRPVLLPATFWKMERLRHIECYASFDLKNNKQWIFKESRKLENLRKLSKVEFQIDDADCMDVLLQKCPNLQELGISIFSYEWDSADICTSGPNLESLSQLQLLNLCFRGGNIIVTELHLPSNLKELALEVPHILNVGFLIVGLPCLEYLQLMDWRRESGELCLGDITFNKLKFLKLVELNISRWEASEASFPQLETLVIKRCYQLEEIPLSFADIPTLEQIKLIACYNINL</sequence>
<keyword evidence="9" id="KW-0472">Membrane</keyword>
<accession>A0A9J6AU45</accession>
<dbReference type="InterPro" id="IPR036388">
    <property type="entry name" value="WH-like_DNA-bd_sf"/>
</dbReference>
<proteinExistence type="inferred from homology"/>
<evidence type="ECO:0000256" key="6">
    <source>
        <dbReference type="ARBA" id="ARBA00022821"/>
    </source>
</evidence>
<evidence type="ECO:0000256" key="2">
    <source>
        <dbReference type="ARBA" id="ARBA00008894"/>
    </source>
</evidence>
<gene>
    <name evidence="12" type="ORF">H5410_013311</name>
</gene>
<dbReference type="GO" id="GO:0016020">
    <property type="term" value="C:membrane"/>
    <property type="evidence" value="ECO:0007669"/>
    <property type="project" value="UniProtKB-SubCell"/>
</dbReference>
<dbReference type="InterPro" id="IPR002182">
    <property type="entry name" value="NB-ARC"/>
</dbReference>
<comment type="similarity">
    <text evidence="2">Belongs to the disease resistance NB-LRR family.</text>
</comment>
<dbReference type="Pfam" id="PF23559">
    <property type="entry name" value="WHD_DRP"/>
    <property type="match status" value="1"/>
</dbReference>
<keyword evidence="6" id="KW-0611">Plant defense</keyword>
<dbReference type="SUPFAM" id="SSF52540">
    <property type="entry name" value="P-loop containing nucleoside triphosphate hydrolases"/>
    <property type="match status" value="1"/>
</dbReference>
<evidence type="ECO:0000256" key="3">
    <source>
        <dbReference type="ARBA" id="ARBA00022614"/>
    </source>
</evidence>
<evidence type="ECO:0000256" key="5">
    <source>
        <dbReference type="ARBA" id="ARBA00022741"/>
    </source>
</evidence>
<evidence type="ECO:0000256" key="9">
    <source>
        <dbReference type="ARBA" id="ARBA00023136"/>
    </source>
</evidence>
<evidence type="ECO:0000259" key="11">
    <source>
        <dbReference type="Pfam" id="PF23559"/>
    </source>
</evidence>
<organism evidence="12 13">
    <name type="scientific">Solanum commersonii</name>
    <name type="common">Commerson's wild potato</name>
    <name type="synonym">Commerson's nightshade</name>
    <dbReference type="NCBI Taxonomy" id="4109"/>
    <lineage>
        <taxon>Eukaryota</taxon>
        <taxon>Viridiplantae</taxon>
        <taxon>Streptophyta</taxon>
        <taxon>Embryophyta</taxon>
        <taxon>Tracheophyta</taxon>
        <taxon>Spermatophyta</taxon>
        <taxon>Magnoliopsida</taxon>
        <taxon>eudicotyledons</taxon>
        <taxon>Gunneridae</taxon>
        <taxon>Pentapetalae</taxon>
        <taxon>asterids</taxon>
        <taxon>lamiids</taxon>
        <taxon>Solanales</taxon>
        <taxon>Solanaceae</taxon>
        <taxon>Solanoideae</taxon>
        <taxon>Solaneae</taxon>
        <taxon>Solanum</taxon>
    </lineage>
</organism>
<evidence type="ECO:0000256" key="4">
    <source>
        <dbReference type="ARBA" id="ARBA00022737"/>
    </source>
</evidence>
<dbReference type="EMBL" id="JACXVP010000002">
    <property type="protein sequence ID" value="KAG5628093.1"/>
    <property type="molecule type" value="Genomic_DNA"/>
</dbReference>
<dbReference type="Gene3D" id="1.10.10.10">
    <property type="entry name" value="Winged helix-like DNA-binding domain superfamily/Winged helix DNA-binding domain"/>
    <property type="match status" value="1"/>
</dbReference>
<evidence type="ECO:0000256" key="7">
    <source>
        <dbReference type="ARBA" id="ARBA00022840"/>
    </source>
</evidence>
<keyword evidence="5" id="KW-0547">Nucleotide-binding</keyword>
<dbReference type="OrthoDB" id="1286602at2759"/>
<dbReference type="FunFam" id="1.10.10.10:FF:000322">
    <property type="entry name" value="Probable disease resistance protein At1g63360"/>
    <property type="match status" value="1"/>
</dbReference>
<name>A0A9J6AU45_SOLCO</name>
<evidence type="ECO:0000256" key="8">
    <source>
        <dbReference type="ARBA" id="ARBA00023054"/>
    </source>
</evidence>
<dbReference type="InterPro" id="IPR058922">
    <property type="entry name" value="WHD_DRP"/>
</dbReference>
<feature type="domain" description="Disease resistance protein winged helix" evidence="11">
    <location>
        <begin position="886"/>
        <end position="954"/>
    </location>
</feature>
<dbReference type="PANTHER" id="PTHR23155:SF1228">
    <property type="entry name" value="NB-ARC DOMAIN CONTAINING PROTEIN, EXPRESSED"/>
    <property type="match status" value="1"/>
</dbReference>
<dbReference type="InterPro" id="IPR044974">
    <property type="entry name" value="Disease_R_plants"/>
</dbReference>
<dbReference type="GO" id="GO:0051607">
    <property type="term" value="P:defense response to virus"/>
    <property type="evidence" value="ECO:0007669"/>
    <property type="project" value="UniProtKB-ARBA"/>
</dbReference>
<keyword evidence="3" id="KW-0433">Leucine-rich repeat</keyword>
<dbReference type="InterPro" id="IPR027417">
    <property type="entry name" value="P-loop_NTPase"/>
</dbReference>
<dbReference type="PRINTS" id="PR00364">
    <property type="entry name" value="DISEASERSIST"/>
</dbReference>
<keyword evidence="13" id="KW-1185">Reference proteome</keyword>
<dbReference type="InterPro" id="IPR042197">
    <property type="entry name" value="Apaf_helical"/>
</dbReference>
<dbReference type="GO" id="GO:0005524">
    <property type="term" value="F:ATP binding"/>
    <property type="evidence" value="ECO:0007669"/>
    <property type="project" value="UniProtKB-KW"/>
</dbReference>
<dbReference type="Gene3D" id="1.20.5.4130">
    <property type="match status" value="1"/>
</dbReference>
<evidence type="ECO:0000313" key="12">
    <source>
        <dbReference type="EMBL" id="KAG5628093.1"/>
    </source>
</evidence>
<reference evidence="12 13" key="1">
    <citation type="submission" date="2020-09" db="EMBL/GenBank/DDBJ databases">
        <title>De no assembly of potato wild relative species, Solanum commersonii.</title>
        <authorList>
            <person name="Cho K."/>
        </authorList>
    </citation>
    <scope>NUCLEOTIDE SEQUENCE [LARGE SCALE GENOMIC DNA]</scope>
    <source>
        <strain evidence="12">LZ3.2</strain>
        <tissue evidence="12">Leaf</tissue>
    </source>
</reference>
<dbReference type="PANTHER" id="PTHR23155">
    <property type="entry name" value="DISEASE RESISTANCE PROTEIN RP"/>
    <property type="match status" value="1"/>
</dbReference>
<comment type="subcellular location">
    <subcellularLocation>
        <location evidence="1">Membrane</location>
        <topology evidence="1">Peripheral membrane protein</topology>
    </subcellularLocation>
</comment>
<comment type="caution">
    <text evidence="12">The sequence shown here is derived from an EMBL/GenBank/DDBJ whole genome shotgun (WGS) entry which is preliminary data.</text>
</comment>
<evidence type="ECO:0000256" key="1">
    <source>
        <dbReference type="ARBA" id="ARBA00004170"/>
    </source>
</evidence>
<evidence type="ECO:0000259" key="10">
    <source>
        <dbReference type="Pfam" id="PF00931"/>
    </source>
</evidence>
<keyword evidence="4" id="KW-0677">Repeat</keyword>
<feature type="domain" description="NB-ARC" evidence="10">
    <location>
        <begin position="634"/>
        <end position="803"/>
    </location>
</feature>
<dbReference type="GO" id="GO:0043531">
    <property type="term" value="F:ADP binding"/>
    <property type="evidence" value="ECO:0007669"/>
    <property type="project" value="InterPro"/>
</dbReference>
<dbReference type="Gene3D" id="3.40.50.300">
    <property type="entry name" value="P-loop containing nucleotide triphosphate hydrolases"/>
    <property type="match status" value="1"/>
</dbReference>
<evidence type="ECO:0000313" key="13">
    <source>
        <dbReference type="Proteomes" id="UP000824120"/>
    </source>
</evidence>
<keyword evidence="7" id="KW-0067">ATP-binding</keyword>
<dbReference type="GO" id="GO:0098542">
    <property type="term" value="P:defense response to other organism"/>
    <property type="evidence" value="ECO:0007669"/>
    <property type="project" value="TreeGrafter"/>
</dbReference>